<comment type="function">
    <text evidence="5">Catalyzes the NADPH-dependent reduction of N-acetyl-5-glutamyl phosphate to yield N-acetyl-L-glutamate 5-semialdehyde.</text>
</comment>
<evidence type="ECO:0000256" key="5">
    <source>
        <dbReference type="HAMAP-Rule" id="MF_00150"/>
    </source>
</evidence>
<reference evidence="8 9" key="1">
    <citation type="submission" date="2024-08" db="EMBL/GenBank/DDBJ databases">
        <title>Whole-genome sequencing of halo(alkali)philic microorganisms from hypersaline lakes.</title>
        <authorList>
            <person name="Sorokin D.Y."/>
            <person name="Merkel A.Y."/>
            <person name="Messina E."/>
            <person name="Yakimov M."/>
        </authorList>
    </citation>
    <scope>NUCLEOTIDE SEQUENCE [LARGE SCALE GENOMIC DNA]</scope>
    <source>
        <strain evidence="8 9">Cl-TMA</strain>
    </source>
</reference>
<feature type="domain" description="Semialdehyde dehydrogenase NAD-binding" evidence="7">
    <location>
        <begin position="6"/>
        <end position="145"/>
    </location>
</feature>
<dbReference type="Proteomes" id="UP001575181">
    <property type="component" value="Unassembled WGS sequence"/>
</dbReference>
<dbReference type="InterPro" id="IPR000706">
    <property type="entry name" value="AGPR_type-1"/>
</dbReference>
<comment type="caution">
    <text evidence="8">The sequence shown here is derived from an EMBL/GenBank/DDBJ whole genome shotgun (WGS) entry which is preliminary data.</text>
</comment>
<evidence type="ECO:0000256" key="3">
    <source>
        <dbReference type="ARBA" id="ARBA00022857"/>
    </source>
</evidence>
<evidence type="ECO:0000259" key="7">
    <source>
        <dbReference type="SMART" id="SM00859"/>
    </source>
</evidence>
<evidence type="ECO:0000313" key="9">
    <source>
        <dbReference type="Proteomes" id="UP001575181"/>
    </source>
</evidence>
<dbReference type="InterPro" id="IPR000534">
    <property type="entry name" value="Semialdehyde_DH_NAD-bd"/>
</dbReference>
<comment type="pathway">
    <text evidence="5">Amino-acid biosynthesis; L-arginine biosynthesis; N(2)-acetyl-L-ornithine from L-glutamate: step 3/4.</text>
</comment>
<feature type="active site" evidence="5 6">
    <location>
        <position position="153"/>
    </location>
</feature>
<gene>
    <name evidence="5 8" type="primary">argC</name>
    <name evidence="8" type="ORF">ACERLL_02080</name>
</gene>
<dbReference type="SUPFAM" id="SSF51735">
    <property type="entry name" value="NAD(P)-binding Rossmann-fold domains"/>
    <property type="match status" value="1"/>
</dbReference>
<comment type="subcellular location">
    <subcellularLocation>
        <location evidence="5">Cytoplasm</location>
    </subcellularLocation>
</comment>
<evidence type="ECO:0000256" key="4">
    <source>
        <dbReference type="ARBA" id="ARBA00023002"/>
    </source>
</evidence>
<keyword evidence="1 5" id="KW-0055">Arginine biosynthesis</keyword>
<dbReference type="CDD" id="cd17895">
    <property type="entry name" value="AGPR_1_N"/>
    <property type="match status" value="1"/>
</dbReference>
<dbReference type="SMART" id="SM00859">
    <property type="entry name" value="Semialdhyde_dh"/>
    <property type="match status" value="1"/>
</dbReference>
<dbReference type="InterPro" id="IPR036291">
    <property type="entry name" value="NAD(P)-bd_dom_sf"/>
</dbReference>
<proteinExistence type="inferred from homology"/>
<dbReference type="PROSITE" id="PS01224">
    <property type="entry name" value="ARGC"/>
    <property type="match status" value="1"/>
</dbReference>
<keyword evidence="2 5" id="KW-0028">Amino-acid biosynthesis</keyword>
<evidence type="ECO:0000256" key="1">
    <source>
        <dbReference type="ARBA" id="ARBA00022571"/>
    </source>
</evidence>
<dbReference type="PANTHER" id="PTHR32338:SF10">
    <property type="entry name" value="N-ACETYL-GAMMA-GLUTAMYL-PHOSPHATE REDUCTASE, CHLOROPLASTIC-RELATED"/>
    <property type="match status" value="1"/>
</dbReference>
<comment type="similarity">
    <text evidence="5">Belongs to the NAGSA dehydrogenase family. Type 1 subfamily.</text>
</comment>
<dbReference type="EC" id="1.2.1.38" evidence="5"/>
<sequence length="348" mass="36929">METTLRVGILGGSGYTGVELLRILAGHPRAEVTVVTSRQAAGQPVADMFPSLRGWVDLEFEEPDTDRLAEGCDLVFCGVPHGVAMHQVPALLDRGVRVVDLSADFRIADRAVYEEWYKETHAAPAWLERAVYGLPEVNTPAIRDAALVANPGCYPTAVQLAFLPLLEAGVISREGMIADAKSGASGGGREAKTHLLLAEASDSMSAYGVAGHRHLPEIEQGLSRAAGESVALTFVPHLAPMIRGIHADCYALLDGEAGAGLQDLFEARFGGSPFVDVMPEGSHPGTRSVRGSNFCRLAVHRPRGGRQVVVLSVIDNLVKGAAGQAVQNMNLMFGLPEEAGLDTPPMQP</sequence>
<dbReference type="Pfam" id="PF01118">
    <property type="entry name" value="Semialdhyde_dh"/>
    <property type="match status" value="1"/>
</dbReference>
<dbReference type="SUPFAM" id="SSF55347">
    <property type="entry name" value="Glyceraldehyde-3-phosphate dehydrogenase-like, C-terminal domain"/>
    <property type="match status" value="1"/>
</dbReference>
<name>A0ABV4TQN6_9GAMM</name>
<protein>
    <recommendedName>
        <fullName evidence="5">N-acetyl-gamma-glutamyl-phosphate reductase</fullName>
        <shortName evidence="5">AGPR</shortName>
        <ecNumber evidence="5">1.2.1.38</ecNumber>
    </recommendedName>
    <alternativeName>
        <fullName evidence="5">N-acetyl-glutamate semialdehyde dehydrogenase</fullName>
        <shortName evidence="5">NAGSA dehydrogenase</shortName>
    </alternativeName>
</protein>
<dbReference type="InterPro" id="IPR050085">
    <property type="entry name" value="AGPR"/>
</dbReference>
<dbReference type="Gene3D" id="3.30.360.10">
    <property type="entry name" value="Dihydrodipicolinate Reductase, domain 2"/>
    <property type="match status" value="1"/>
</dbReference>
<dbReference type="PANTHER" id="PTHR32338">
    <property type="entry name" value="N-ACETYL-GAMMA-GLUTAMYL-PHOSPHATE REDUCTASE, CHLOROPLASTIC-RELATED-RELATED"/>
    <property type="match status" value="1"/>
</dbReference>
<comment type="catalytic activity">
    <reaction evidence="5">
        <text>N-acetyl-L-glutamate 5-semialdehyde + phosphate + NADP(+) = N-acetyl-L-glutamyl 5-phosphate + NADPH + H(+)</text>
        <dbReference type="Rhea" id="RHEA:21588"/>
        <dbReference type="ChEBI" id="CHEBI:15378"/>
        <dbReference type="ChEBI" id="CHEBI:29123"/>
        <dbReference type="ChEBI" id="CHEBI:43474"/>
        <dbReference type="ChEBI" id="CHEBI:57783"/>
        <dbReference type="ChEBI" id="CHEBI:57936"/>
        <dbReference type="ChEBI" id="CHEBI:58349"/>
        <dbReference type="EC" id="1.2.1.38"/>
    </reaction>
</comment>
<keyword evidence="3 5" id="KW-0521">NADP</keyword>
<dbReference type="Pfam" id="PF22698">
    <property type="entry name" value="Semialdhyde_dhC_1"/>
    <property type="match status" value="1"/>
</dbReference>
<organism evidence="8 9">
    <name type="scientific">Thiohalorhabdus methylotrophus</name>
    <dbReference type="NCBI Taxonomy" id="3242694"/>
    <lineage>
        <taxon>Bacteria</taxon>
        <taxon>Pseudomonadati</taxon>
        <taxon>Pseudomonadota</taxon>
        <taxon>Gammaproteobacteria</taxon>
        <taxon>Thiohalorhabdales</taxon>
        <taxon>Thiohalorhabdaceae</taxon>
        <taxon>Thiohalorhabdus</taxon>
    </lineage>
</organism>
<dbReference type="GO" id="GO:0003942">
    <property type="term" value="F:N-acetyl-gamma-glutamyl-phosphate reductase activity"/>
    <property type="evidence" value="ECO:0007669"/>
    <property type="project" value="UniProtKB-EC"/>
</dbReference>
<evidence type="ECO:0000313" key="8">
    <source>
        <dbReference type="EMBL" id="MFA9459616.1"/>
    </source>
</evidence>
<dbReference type="InterPro" id="IPR023013">
    <property type="entry name" value="AGPR_AS"/>
</dbReference>
<dbReference type="RefSeq" id="WP_373654398.1">
    <property type="nucleotide sequence ID" value="NZ_JBGUAW010000001.1"/>
</dbReference>
<keyword evidence="9" id="KW-1185">Reference proteome</keyword>
<keyword evidence="5" id="KW-0963">Cytoplasm</keyword>
<dbReference type="EMBL" id="JBGUAW010000001">
    <property type="protein sequence ID" value="MFA9459616.1"/>
    <property type="molecule type" value="Genomic_DNA"/>
</dbReference>
<evidence type="ECO:0000256" key="2">
    <source>
        <dbReference type="ARBA" id="ARBA00022605"/>
    </source>
</evidence>
<dbReference type="Gene3D" id="3.40.50.720">
    <property type="entry name" value="NAD(P)-binding Rossmann-like Domain"/>
    <property type="match status" value="1"/>
</dbReference>
<dbReference type="HAMAP" id="MF_00150">
    <property type="entry name" value="ArgC_type1"/>
    <property type="match status" value="1"/>
</dbReference>
<dbReference type="CDD" id="cd23934">
    <property type="entry name" value="AGPR_1_C"/>
    <property type="match status" value="1"/>
</dbReference>
<evidence type="ECO:0000256" key="6">
    <source>
        <dbReference type="PROSITE-ProRule" id="PRU10010"/>
    </source>
</evidence>
<dbReference type="InterPro" id="IPR058924">
    <property type="entry name" value="AGPR_dimerisation_dom"/>
</dbReference>
<accession>A0ABV4TQN6</accession>
<keyword evidence="4 5" id="KW-0560">Oxidoreductase</keyword>
<dbReference type="NCBIfam" id="TIGR01850">
    <property type="entry name" value="argC"/>
    <property type="match status" value="1"/>
</dbReference>